<evidence type="ECO:0000256" key="1">
    <source>
        <dbReference type="SAM" id="MobiDB-lite"/>
    </source>
</evidence>
<feature type="compositionally biased region" description="Polar residues" evidence="1">
    <location>
        <begin position="213"/>
        <end position="223"/>
    </location>
</feature>
<protein>
    <submittedName>
        <fullName evidence="2">Uncharacterized protein</fullName>
    </submittedName>
</protein>
<proteinExistence type="predicted"/>
<keyword evidence="3" id="KW-1185">Reference proteome</keyword>
<evidence type="ECO:0000313" key="3">
    <source>
        <dbReference type="Proteomes" id="UP000799421"/>
    </source>
</evidence>
<dbReference type="EMBL" id="MU005984">
    <property type="protein sequence ID" value="KAF2860227.1"/>
    <property type="molecule type" value="Genomic_DNA"/>
</dbReference>
<feature type="compositionally biased region" description="Low complexity" evidence="1">
    <location>
        <begin position="30"/>
        <end position="48"/>
    </location>
</feature>
<sequence length="270" mass="28271">MSQQTSPHGSQSRFSEEKHCKEASKSATTALHAQKKANQLKQAAAGAADPEERQKLLNDYFQKQVEAEKWGKAAKSLQSGALQGLLAGGGFGTGIGVGLGTITGVLVGGLIATVTGGLGAAVGSGVGAIGGPFLKIGHVAGNALGKISRTIPGWKATDEQKKALEKMLDLIEEQEVPDQAELERIQGQVKSVTNQVGSATKAAQNGPPGCGNINHSDQQTGHDSNGKPRAKPRKLEIRSADQSSATKSPRKPRKLEVRTQQAQWNYEPVA</sequence>
<dbReference type="OrthoDB" id="3930519at2759"/>
<evidence type="ECO:0000313" key="2">
    <source>
        <dbReference type="EMBL" id="KAF2860227.1"/>
    </source>
</evidence>
<feature type="compositionally biased region" description="Basic and acidic residues" evidence="1">
    <location>
        <begin position="14"/>
        <end position="24"/>
    </location>
</feature>
<feature type="region of interest" description="Disordered" evidence="1">
    <location>
        <begin position="1"/>
        <end position="50"/>
    </location>
</feature>
<gene>
    <name evidence="2" type="ORF">K470DRAFT_264694</name>
</gene>
<organism evidence="2 3">
    <name type="scientific">Piedraia hortae CBS 480.64</name>
    <dbReference type="NCBI Taxonomy" id="1314780"/>
    <lineage>
        <taxon>Eukaryota</taxon>
        <taxon>Fungi</taxon>
        <taxon>Dikarya</taxon>
        <taxon>Ascomycota</taxon>
        <taxon>Pezizomycotina</taxon>
        <taxon>Dothideomycetes</taxon>
        <taxon>Dothideomycetidae</taxon>
        <taxon>Capnodiales</taxon>
        <taxon>Piedraiaceae</taxon>
        <taxon>Piedraia</taxon>
    </lineage>
</organism>
<feature type="region of interest" description="Disordered" evidence="1">
    <location>
        <begin position="196"/>
        <end position="270"/>
    </location>
</feature>
<feature type="compositionally biased region" description="Polar residues" evidence="1">
    <location>
        <begin position="1"/>
        <end position="13"/>
    </location>
</feature>
<dbReference type="AlphaFoldDB" id="A0A6A7BZ20"/>
<reference evidence="2" key="1">
    <citation type="journal article" date="2020" name="Stud. Mycol.">
        <title>101 Dothideomycetes genomes: a test case for predicting lifestyles and emergence of pathogens.</title>
        <authorList>
            <person name="Haridas S."/>
            <person name="Albert R."/>
            <person name="Binder M."/>
            <person name="Bloem J."/>
            <person name="Labutti K."/>
            <person name="Salamov A."/>
            <person name="Andreopoulos B."/>
            <person name="Baker S."/>
            <person name="Barry K."/>
            <person name="Bills G."/>
            <person name="Bluhm B."/>
            <person name="Cannon C."/>
            <person name="Castanera R."/>
            <person name="Culley D."/>
            <person name="Daum C."/>
            <person name="Ezra D."/>
            <person name="Gonzalez J."/>
            <person name="Henrissat B."/>
            <person name="Kuo A."/>
            <person name="Liang C."/>
            <person name="Lipzen A."/>
            <person name="Lutzoni F."/>
            <person name="Magnuson J."/>
            <person name="Mondo S."/>
            <person name="Nolan M."/>
            <person name="Ohm R."/>
            <person name="Pangilinan J."/>
            <person name="Park H.-J."/>
            <person name="Ramirez L."/>
            <person name="Alfaro M."/>
            <person name="Sun H."/>
            <person name="Tritt A."/>
            <person name="Yoshinaga Y."/>
            <person name="Zwiers L.-H."/>
            <person name="Turgeon B."/>
            <person name="Goodwin S."/>
            <person name="Spatafora J."/>
            <person name="Crous P."/>
            <person name="Grigoriev I."/>
        </authorList>
    </citation>
    <scope>NUCLEOTIDE SEQUENCE</scope>
    <source>
        <strain evidence="2">CBS 480.64</strain>
    </source>
</reference>
<accession>A0A6A7BZ20</accession>
<name>A0A6A7BZ20_9PEZI</name>
<dbReference type="Proteomes" id="UP000799421">
    <property type="component" value="Unassembled WGS sequence"/>
</dbReference>